<feature type="transmembrane region" description="Helical" evidence="2">
    <location>
        <begin position="184"/>
        <end position="204"/>
    </location>
</feature>
<feature type="transmembrane region" description="Helical" evidence="2">
    <location>
        <begin position="224"/>
        <end position="247"/>
    </location>
</feature>
<dbReference type="Proteomes" id="UP001295794">
    <property type="component" value="Unassembled WGS sequence"/>
</dbReference>
<keyword evidence="2" id="KW-0812">Transmembrane</keyword>
<feature type="transmembrane region" description="Helical" evidence="2">
    <location>
        <begin position="503"/>
        <end position="525"/>
    </location>
</feature>
<feature type="transmembrane region" description="Helical" evidence="2">
    <location>
        <begin position="290"/>
        <end position="311"/>
    </location>
</feature>
<evidence type="ECO:0008006" key="5">
    <source>
        <dbReference type="Google" id="ProtNLM"/>
    </source>
</evidence>
<feature type="compositionally biased region" description="Acidic residues" evidence="1">
    <location>
        <begin position="82"/>
        <end position="92"/>
    </location>
</feature>
<reference evidence="3" key="1">
    <citation type="submission" date="2023-11" db="EMBL/GenBank/DDBJ databases">
        <authorList>
            <person name="De Vega J J."/>
            <person name="De Vega J J."/>
        </authorList>
    </citation>
    <scope>NUCLEOTIDE SEQUENCE</scope>
</reference>
<comment type="caution">
    <text evidence="3">The sequence shown here is derived from an EMBL/GenBank/DDBJ whole genome shotgun (WGS) entry which is preliminary data.</text>
</comment>
<accession>A0AAD2K8X3</accession>
<dbReference type="AlphaFoldDB" id="A0AAD2K8X3"/>
<name>A0AAD2K8X3_9AGAR</name>
<feature type="region of interest" description="Disordered" evidence="1">
    <location>
        <begin position="1"/>
        <end position="56"/>
    </location>
</feature>
<organism evidence="3 4">
    <name type="scientific">Mycena citricolor</name>
    <dbReference type="NCBI Taxonomy" id="2018698"/>
    <lineage>
        <taxon>Eukaryota</taxon>
        <taxon>Fungi</taxon>
        <taxon>Dikarya</taxon>
        <taxon>Basidiomycota</taxon>
        <taxon>Agaricomycotina</taxon>
        <taxon>Agaricomycetes</taxon>
        <taxon>Agaricomycetidae</taxon>
        <taxon>Agaricales</taxon>
        <taxon>Marasmiineae</taxon>
        <taxon>Mycenaceae</taxon>
        <taxon>Mycena</taxon>
    </lineage>
</organism>
<feature type="transmembrane region" description="Helical" evidence="2">
    <location>
        <begin position="105"/>
        <end position="124"/>
    </location>
</feature>
<gene>
    <name evidence="3" type="ORF">MYCIT1_LOCUS37167</name>
</gene>
<feature type="transmembrane region" description="Helical" evidence="2">
    <location>
        <begin position="136"/>
        <end position="155"/>
    </location>
</feature>
<evidence type="ECO:0000256" key="2">
    <source>
        <dbReference type="SAM" id="Phobius"/>
    </source>
</evidence>
<sequence>MHSPDIGSLPTPEQVSLPPFPTPLPPSLNMDSPRRLSTSSSSGSSNQSESSPILSNFNSSTSLILVHDDDDEELSSPFQFHDEDDDAPESPDFEIRRAYSPPMSASLVFLYLLSPYLKLGAIFLPNTLLPLKLGLPALFVFAILSAFSRQIWYMLARYTRKADLEDVILSAFASGRGREMLRRWLRSVVRGGTGLLRVLLAVIYLRESVHILTPLIPAEKLPFISPPVLTVLFSLLLVPFASAETLLSKHVIYATSGSLVTYFIWFCCVSISHAHGTLEMSPGWLRMGALWQGITLTAFVFTSSSTLPLYASLKAGTHHSGLSKSPARSFRTLSIISVVISLCFTTPLVFYTAHSKTVFLKDPSLVDLRPAIAVLNALTLLLGIPSILVTTPSLPIPERIHRSTNIPLSKYLIFALVFALSLVPTRIARILSDVLIACACAGTFFLPALIHITTHFFQRPLSIVMPAMPSAPNSQQPSRPSSMDELLQRKERALQKRQFRKRVIWDIGVWTLLLPVGGGGFMWGAGHLFGKW</sequence>
<keyword evidence="4" id="KW-1185">Reference proteome</keyword>
<evidence type="ECO:0000313" key="4">
    <source>
        <dbReference type="Proteomes" id="UP001295794"/>
    </source>
</evidence>
<feature type="transmembrane region" description="Helical" evidence="2">
    <location>
        <begin position="332"/>
        <end position="351"/>
    </location>
</feature>
<feature type="region of interest" description="Disordered" evidence="1">
    <location>
        <begin position="75"/>
        <end position="94"/>
    </location>
</feature>
<keyword evidence="2" id="KW-1133">Transmembrane helix</keyword>
<evidence type="ECO:0000256" key="1">
    <source>
        <dbReference type="SAM" id="MobiDB-lite"/>
    </source>
</evidence>
<proteinExistence type="predicted"/>
<feature type="transmembrane region" description="Helical" evidence="2">
    <location>
        <begin position="371"/>
        <end position="390"/>
    </location>
</feature>
<feature type="transmembrane region" description="Helical" evidence="2">
    <location>
        <begin position="259"/>
        <end position="278"/>
    </location>
</feature>
<dbReference type="EMBL" id="CAVNYO010000478">
    <property type="protein sequence ID" value="CAK5284126.1"/>
    <property type="molecule type" value="Genomic_DNA"/>
</dbReference>
<feature type="transmembrane region" description="Helical" evidence="2">
    <location>
        <begin position="411"/>
        <end position="428"/>
    </location>
</feature>
<feature type="compositionally biased region" description="Low complexity" evidence="1">
    <location>
        <begin position="37"/>
        <end position="51"/>
    </location>
</feature>
<protein>
    <recommendedName>
        <fullName evidence="5">Amino acid transporter transmembrane domain-containing protein</fullName>
    </recommendedName>
</protein>
<evidence type="ECO:0000313" key="3">
    <source>
        <dbReference type="EMBL" id="CAK5284126.1"/>
    </source>
</evidence>
<keyword evidence="2" id="KW-0472">Membrane</keyword>
<feature type="transmembrane region" description="Helical" evidence="2">
    <location>
        <begin position="434"/>
        <end position="457"/>
    </location>
</feature>